<evidence type="ECO:0000313" key="2">
    <source>
        <dbReference type="EMBL" id="BAD87931.1"/>
    </source>
</evidence>
<protein>
    <submittedName>
        <fullName evidence="2">Uncharacterized protein</fullName>
    </submittedName>
</protein>
<dbReference type="AlphaFoldDB" id="Q5JKS7"/>
<accession>Q5JKS7</accession>
<name>Q5JKS7_ORYSJ</name>
<reference evidence="2" key="1">
    <citation type="journal article" date="2002" name="Nature">
        <title>The genome sequence and structure of rice chromosome 1.</title>
        <authorList>
            <person name="Sasaki T."/>
            <person name="Matsumoto T."/>
            <person name="Yamamoto K."/>
            <person name="Sakata K."/>
            <person name="Baba T."/>
            <person name="Katayose Y."/>
            <person name="Wu J."/>
            <person name="Niimura Y."/>
            <person name="Cheng Z."/>
            <person name="Nagamura Y."/>
            <person name="Antonio B.A."/>
            <person name="Kanamori H."/>
            <person name="Hosokawa S."/>
            <person name="Masukawa M."/>
            <person name="Arikawa K."/>
            <person name="Chiden Y."/>
            <person name="Hayashi M."/>
            <person name="Okamoto M."/>
            <person name="Ando T."/>
            <person name="Aoki H."/>
            <person name="Arita K."/>
            <person name="Hamada M."/>
            <person name="Harada C."/>
            <person name="Hijishita S."/>
            <person name="Honda M."/>
            <person name="Ichikawa Y."/>
            <person name="Idonuma A."/>
            <person name="Iijima M."/>
            <person name="Ikeda M."/>
            <person name="Ikeno M."/>
            <person name="Itoh S."/>
            <person name="Itoh T."/>
            <person name="Itoh Y."/>
            <person name="Itoh Y."/>
            <person name="Iwabuchi A."/>
            <person name="Kamiya K."/>
            <person name="Karasawa W."/>
            <person name="Katagiri S."/>
            <person name="Kikuta A."/>
            <person name="Kobayashi N."/>
            <person name="Kono I."/>
            <person name="Machita K."/>
            <person name="Maehara T."/>
            <person name="Mizuno H."/>
            <person name="Mizubayashi T."/>
            <person name="Mukai Y."/>
            <person name="Nagasaki H."/>
            <person name="Nakashima M."/>
            <person name="Nakama Y."/>
            <person name="Nakamichi Y."/>
            <person name="Nakamura M."/>
            <person name="Namiki N."/>
            <person name="Negishi M."/>
            <person name="Ohta I."/>
            <person name="Ono N."/>
            <person name="Saji S."/>
            <person name="Sakai K."/>
            <person name="Shibata M."/>
            <person name="Shimokawa T."/>
            <person name="Shomura A."/>
            <person name="Song J."/>
            <person name="Takazaki Y."/>
            <person name="Terasawa K."/>
            <person name="Tsuji K."/>
            <person name="Waki K."/>
            <person name="Yamagata H."/>
            <person name="Yamane H."/>
            <person name="Yoshiki S."/>
            <person name="Yoshihara R."/>
            <person name="Yukawa K."/>
            <person name="Zhong H."/>
            <person name="Iwama H."/>
            <person name="Endo T."/>
            <person name="Ito H."/>
            <person name="Hahn J.H."/>
            <person name="Kim H.I."/>
            <person name="Eun M.Y."/>
            <person name="Yano M."/>
            <person name="Jiang J."/>
            <person name="Gojobori T."/>
        </authorList>
    </citation>
    <scope>NUCLEOTIDE SEQUENCE [LARGE SCALE GENOMIC DNA]</scope>
</reference>
<gene>
    <name evidence="2" type="primary">B1110C07.32</name>
</gene>
<feature type="region of interest" description="Disordered" evidence="1">
    <location>
        <begin position="1"/>
        <end position="20"/>
    </location>
</feature>
<sequence>MGWGTVPPSSLFGRSRPGSAPSTCSFFIATASVLDAQRSIAVDGTNGGEEERLIRLQIKFTCGPLNFFQYYQEFGVFSVPIENDQKGPRTNVP</sequence>
<organism evidence="2">
    <name type="scientific">Oryza sativa subsp. japonica</name>
    <name type="common">Rice</name>
    <dbReference type="NCBI Taxonomy" id="39947"/>
    <lineage>
        <taxon>Eukaryota</taxon>
        <taxon>Viridiplantae</taxon>
        <taxon>Streptophyta</taxon>
        <taxon>Embryophyta</taxon>
        <taxon>Tracheophyta</taxon>
        <taxon>Spermatophyta</taxon>
        <taxon>Magnoliopsida</taxon>
        <taxon>Liliopsida</taxon>
        <taxon>Poales</taxon>
        <taxon>Poaceae</taxon>
        <taxon>BOP clade</taxon>
        <taxon>Oryzoideae</taxon>
        <taxon>Oryzeae</taxon>
        <taxon>Oryzinae</taxon>
        <taxon>Oryza</taxon>
        <taxon>Oryza sativa</taxon>
    </lineage>
</organism>
<evidence type="ECO:0000256" key="1">
    <source>
        <dbReference type="SAM" id="MobiDB-lite"/>
    </source>
</evidence>
<dbReference type="EMBL" id="AP003902">
    <property type="protein sequence ID" value="BAD87931.1"/>
    <property type="molecule type" value="Genomic_DNA"/>
</dbReference>
<proteinExistence type="predicted"/>
<dbReference type="Proteomes" id="UP000817658">
    <property type="component" value="Chromosome 1"/>
</dbReference>